<dbReference type="AlphaFoldDB" id="A0A096HQK7"/>
<dbReference type="EMBL" id="AWOR01000026">
    <property type="protein sequence ID" value="KGH31252.1"/>
    <property type="molecule type" value="Genomic_DNA"/>
</dbReference>
<reference evidence="1 2" key="1">
    <citation type="submission" date="2013-09" db="EMBL/GenBank/DDBJ databases">
        <title>High correlation between genotypes and phenotypes of environmental bacteria Comamonas testosteroni strains.</title>
        <authorList>
            <person name="Liu L."/>
            <person name="Zhu W."/>
            <person name="Xia X."/>
            <person name="Xu B."/>
            <person name="Luo M."/>
            <person name="Wang G."/>
        </authorList>
    </citation>
    <scope>NUCLEOTIDE SEQUENCE [LARGE SCALE GENOMIC DNA]</scope>
    <source>
        <strain evidence="1 2">JL40</strain>
    </source>
</reference>
<evidence type="ECO:0000313" key="2">
    <source>
        <dbReference type="Proteomes" id="UP000029553"/>
    </source>
</evidence>
<accession>A0A096HQK7</accession>
<sequence length="189" mass="21446">MVAITVDQFIDHVIAWAQDRAVQFKFNWPVKGGWEGWIQVDLTAYLLNIDSAYEILREQPIYADPRQRVDLLLNASMGDDCVIPVEIKAESFENRMGPFISGTKNDIRKLNDDRNTDYSETTCVMISIPFSQESLKAISEIEEDGHRIFRTIYVGEVAIAVAIYTEASGWLHDSNNVPLMRKGGFRSIA</sequence>
<gene>
    <name evidence="1" type="ORF">P353_06855</name>
</gene>
<comment type="caution">
    <text evidence="1">The sequence shown here is derived from an EMBL/GenBank/DDBJ whole genome shotgun (WGS) entry which is preliminary data.</text>
</comment>
<organism evidence="1 2">
    <name type="scientific">Comamonas testosteroni</name>
    <name type="common">Pseudomonas testosteroni</name>
    <dbReference type="NCBI Taxonomy" id="285"/>
    <lineage>
        <taxon>Bacteria</taxon>
        <taxon>Pseudomonadati</taxon>
        <taxon>Pseudomonadota</taxon>
        <taxon>Betaproteobacteria</taxon>
        <taxon>Burkholderiales</taxon>
        <taxon>Comamonadaceae</taxon>
        <taxon>Comamonas</taxon>
    </lineage>
</organism>
<protein>
    <submittedName>
        <fullName evidence="1">Uncharacterized protein</fullName>
    </submittedName>
</protein>
<name>A0A096HQK7_COMTE</name>
<dbReference type="Proteomes" id="UP000029553">
    <property type="component" value="Unassembled WGS sequence"/>
</dbReference>
<evidence type="ECO:0000313" key="1">
    <source>
        <dbReference type="EMBL" id="KGH31252.1"/>
    </source>
</evidence>
<proteinExistence type="predicted"/>
<dbReference type="RefSeq" id="WP_034367000.1">
    <property type="nucleotide sequence ID" value="NZ_AWOR01000026.1"/>
</dbReference>